<keyword evidence="3 4" id="KW-0808">Transferase</keyword>
<dbReference type="InterPro" id="IPR038601">
    <property type="entry name" value="MttB-like_sf"/>
</dbReference>
<dbReference type="OrthoDB" id="9815793at2"/>
<dbReference type="GO" id="GO:0015948">
    <property type="term" value="P:methanogenesis"/>
    <property type="evidence" value="ECO:0007669"/>
    <property type="project" value="UniProtKB-UniRule"/>
</dbReference>
<sequence length="474" mass="51740">MTLNTMWDLSSEDITKLHEATLDLFETTGIGFLCDEAIEVFKANGFRVEDHTVFFTEAQIAKALESCPSSFTVYARNEKNNVVIGGGEPVFSPIYGPPHVVDFDDNLRRGTLDDYHTLTKLAQSLPNQDMVGYLLCDPSDVESTKAHLHMLYSSMVYSDKPFMGASTQADKGVEDMMQMGEIIFDCDREYLKEHPFSISLINSLTPLRYEEQSIKALMACARNRQPMLIASLVTGGATGPISMGGTAVLQNAEVLAGIVLAQLITPGTPVIYGCASGIMDMRTVVVSLGAPEFQKIQRIGVQLGHHYGLPCRGGGGLTESCDVDAQAGMESMSATLTAMDRGVDFVQHASGCVSSYLAASFNKLVFDDEVCGYGRDMRKKPDLTDEGLALDVIKEVGPGGEYLTNMHTAMHCRDAAWMPELAFRGGLDSYFASGKPQYKDAVRERGMKLVENFKMPAIDEAIKAKLDAFMKENG</sequence>
<gene>
    <name evidence="5" type="ORF">SAMN02745702_00705</name>
</gene>
<dbReference type="EMBL" id="FUYA01000002">
    <property type="protein sequence ID" value="SKA66894.1"/>
    <property type="molecule type" value="Genomic_DNA"/>
</dbReference>
<evidence type="ECO:0000256" key="3">
    <source>
        <dbReference type="ARBA" id="ARBA00022679"/>
    </source>
</evidence>
<dbReference type="Proteomes" id="UP000189733">
    <property type="component" value="Unassembled WGS sequence"/>
</dbReference>
<keyword evidence="6" id="KW-1185">Reference proteome</keyword>
<reference evidence="5 6" key="1">
    <citation type="submission" date="2017-02" db="EMBL/GenBank/DDBJ databases">
        <authorList>
            <person name="Peterson S.W."/>
        </authorList>
    </citation>
    <scope>NUCLEOTIDE SEQUENCE [LARGE SCALE GENOMIC DNA]</scope>
    <source>
        <strain evidence="5 6">DSM 18034</strain>
    </source>
</reference>
<dbReference type="InterPro" id="IPR010426">
    <property type="entry name" value="MTTB_MeTrfase"/>
</dbReference>
<dbReference type="GO" id="GO:0032259">
    <property type="term" value="P:methylation"/>
    <property type="evidence" value="ECO:0007669"/>
    <property type="project" value="UniProtKB-KW"/>
</dbReference>
<evidence type="ECO:0000256" key="1">
    <source>
        <dbReference type="ARBA" id="ARBA00007137"/>
    </source>
</evidence>
<evidence type="ECO:0000313" key="5">
    <source>
        <dbReference type="EMBL" id="SKA66894.1"/>
    </source>
</evidence>
<name>A0A1T4VPJ7_9BACT</name>
<evidence type="ECO:0000256" key="2">
    <source>
        <dbReference type="ARBA" id="ARBA00022603"/>
    </source>
</evidence>
<proteinExistence type="inferred from homology"/>
<dbReference type="GO" id="GO:0008168">
    <property type="term" value="F:methyltransferase activity"/>
    <property type="evidence" value="ECO:0007669"/>
    <property type="project" value="UniProtKB-KW"/>
</dbReference>
<dbReference type="STRING" id="1121442.SAMN02745702_00705"/>
<keyword evidence="2 5" id="KW-0489">Methyltransferase</keyword>
<accession>A0A1T4VPJ7</accession>
<protein>
    <recommendedName>
        <fullName evidence="4">Methyltransferase</fullName>
        <ecNumber evidence="4">2.1.1.-</ecNumber>
    </recommendedName>
</protein>
<dbReference type="RefSeq" id="WP_159445891.1">
    <property type="nucleotide sequence ID" value="NZ_FUYA01000002.1"/>
</dbReference>
<dbReference type="Pfam" id="PF06253">
    <property type="entry name" value="MTTB"/>
    <property type="match status" value="1"/>
</dbReference>
<comment type="similarity">
    <text evidence="1 4">Belongs to the trimethylamine methyltransferase family.</text>
</comment>
<dbReference type="Gene3D" id="3.20.20.480">
    <property type="entry name" value="Trimethylamine methyltransferase-like"/>
    <property type="match status" value="1"/>
</dbReference>
<dbReference type="EC" id="2.1.1.-" evidence="4"/>
<evidence type="ECO:0000313" key="6">
    <source>
        <dbReference type="Proteomes" id="UP000189733"/>
    </source>
</evidence>
<organism evidence="5 6">
    <name type="scientific">Desulfobaculum bizertense DSM 18034</name>
    <dbReference type="NCBI Taxonomy" id="1121442"/>
    <lineage>
        <taxon>Bacteria</taxon>
        <taxon>Pseudomonadati</taxon>
        <taxon>Thermodesulfobacteriota</taxon>
        <taxon>Desulfovibrionia</taxon>
        <taxon>Desulfovibrionales</taxon>
        <taxon>Desulfovibrionaceae</taxon>
        <taxon>Desulfobaculum</taxon>
    </lineage>
</organism>
<dbReference type="PIRSF" id="PIRSF037567">
    <property type="entry name" value="MTTB_MeTrfase"/>
    <property type="match status" value="1"/>
</dbReference>
<dbReference type="AlphaFoldDB" id="A0A1T4VPJ7"/>
<evidence type="ECO:0000256" key="4">
    <source>
        <dbReference type="PIRNR" id="PIRNR037567"/>
    </source>
</evidence>